<dbReference type="EMBL" id="CP136920">
    <property type="protein sequence ID" value="WOO42550.1"/>
    <property type="molecule type" value="Genomic_DNA"/>
</dbReference>
<sequence>MKSANIRKYQPFHKKFQIPLSNRQWPDKVIDAAPIWCSVDLRDGNQALSVPMNVDEKLEYFRMLCEIGFKEIEVGFPSASDTEFRFLRRLVEENAIPDDVTVQVLVQAREHLIRRTFESLEGVKKAIVHVYNSTSPLQRKVTFSDASREKIKEIAVKGVRLTKELVPTAKGTNIRLQYSPESFSDTEIDYALEICEAVMDVWGPTEANPIVLNLPATVEWTTPNVHADQIEWFCRNLKDRNKAIISLHTHNDRGTGVAATELGLLAGADRVEGTLFGNGERTGNLDIVTVALNMNSHGISTGLDFSDLNAIRRVYERVTRMDIHDRHPYAGELVFTAFSGSHQDAIKKGMDRVSKAESSSSEYGWQVPYLTIDPEDIGRNYEAIIRINSQSGKGGVAWVIDQEYGLDLPKTMHPEVGLVVNELADNRGAELSSEDIWEAFRQSFVNCESPLKLVEHKGVVEHITAQEHAMEHPRHGFDIIFDGQEKEVSGYGNGPINAFVQALEKEGLKDFKVTDYRSQAIGKGSAADAAAFVQIQRDSDGKLFWGCGIDPSIEIAGLRAVTSVINRAKTAS</sequence>
<keyword evidence="10" id="KW-0460">Magnesium</keyword>
<dbReference type="PROSITE" id="PS50991">
    <property type="entry name" value="PYR_CT"/>
    <property type="match status" value="1"/>
</dbReference>
<dbReference type="RefSeq" id="WP_317835073.1">
    <property type="nucleotide sequence ID" value="NZ_CP136920.1"/>
</dbReference>
<evidence type="ECO:0000313" key="13">
    <source>
        <dbReference type="Proteomes" id="UP001304300"/>
    </source>
</evidence>
<name>A0AAQ3LEN3_9BACT</name>
<dbReference type="InterPro" id="IPR013785">
    <property type="entry name" value="Aldolase_TIM"/>
</dbReference>
<evidence type="ECO:0000256" key="9">
    <source>
        <dbReference type="ARBA" id="ARBA00023304"/>
    </source>
</evidence>
<keyword evidence="8 10" id="KW-0479">Metal-binding</keyword>
<dbReference type="SUPFAM" id="SSF110921">
    <property type="entry name" value="2-isopropylmalate synthase LeuA, allosteric (dimerisation) domain"/>
    <property type="match status" value="1"/>
</dbReference>
<evidence type="ECO:0000256" key="8">
    <source>
        <dbReference type="ARBA" id="ARBA00022723"/>
    </source>
</evidence>
<dbReference type="InterPro" id="IPR005668">
    <property type="entry name" value="IPM_Synthase"/>
</dbReference>
<evidence type="ECO:0000259" key="11">
    <source>
        <dbReference type="PROSITE" id="PS50991"/>
    </source>
</evidence>
<evidence type="ECO:0000313" key="12">
    <source>
        <dbReference type="EMBL" id="WOO42550.1"/>
    </source>
</evidence>
<feature type="region of interest" description="Regulatory domain" evidence="10">
    <location>
        <begin position="447"/>
        <end position="572"/>
    </location>
</feature>
<dbReference type="InterPro" id="IPR013709">
    <property type="entry name" value="2-isopropylmalate_synth_dimer"/>
</dbReference>
<evidence type="ECO:0000256" key="1">
    <source>
        <dbReference type="ARBA" id="ARBA00000064"/>
    </source>
</evidence>
<dbReference type="PROSITE" id="PS00815">
    <property type="entry name" value="AIPM_HOMOCIT_SYNTH_1"/>
    <property type="match status" value="1"/>
</dbReference>
<dbReference type="KEGG" id="puo:RZN69_05565"/>
<comment type="subcellular location">
    <subcellularLocation>
        <location evidence="10">Cytoplasm</location>
    </subcellularLocation>
</comment>
<dbReference type="AlphaFoldDB" id="A0AAQ3LEN3"/>
<dbReference type="EC" id="2.3.3.13" evidence="4 10"/>
<protein>
    <recommendedName>
        <fullName evidence="4 10">2-isopropylmalate synthase</fullName>
        <ecNumber evidence="4 10">2.3.3.13</ecNumber>
    </recommendedName>
    <alternativeName>
        <fullName evidence="10">Alpha-IPM synthase</fullName>
    </alternativeName>
    <alternativeName>
        <fullName evidence="10">Alpha-isopropylmalate synthase</fullName>
    </alternativeName>
</protein>
<feature type="binding site" evidence="10">
    <location>
        <position position="250"/>
    </location>
    <ligand>
        <name>Mg(2+)</name>
        <dbReference type="ChEBI" id="CHEBI:18420"/>
    </ligand>
</feature>
<dbReference type="GO" id="GO:0005737">
    <property type="term" value="C:cytoplasm"/>
    <property type="evidence" value="ECO:0007669"/>
    <property type="project" value="UniProtKB-SubCell"/>
</dbReference>
<comment type="pathway">
    <text evidence="2 10">Amino-acid biosynthesis; L-leucine biosynthesis; L-leucine from 3-methyl-2-oxobutanoate: step 1/4.</text>
</comment>
<dbReference type="NCBIfam" id="TIGR00970">
    <property type="entry name" value="leuA_yeast"/>
    <property type="match status" value="1"/>
</dbReference>
<feature type="binding site" evidence="10">
    <location>
        <position position="43"/>
    </location>
    <ligand>
        <name>Mg(2+)</name>
        <dbReference type="ChEBI" id="CHEBI:18420"/>
    </ligand>
</feature>
<keyword evidence="7 10" id="KW-0808">Transferase</keyword>
<evidence type="ECO:0000256" key="5">
    <source>
        <dbReference type="ARBA" id="ARBA00022430"/>
    </source>
</evidence>
<dbReference type="PANTHER" id="PTHR46911:SF1">
    <property type="entry name" value="2-ISOPROPYLMALATE SYNTHASE"/>
    <property type="match status" value="1"/>
</dbReference>
<feature type="binding site" evidence="10">
    <location>
        <position position="284"/>
    </location>
    <ligand>
        <name>Mg(2+)</name>
        <dbReference type="ChEBI" id="CHEBI:18420"/>
    </ligand>
</feature>
<feature type="binding site" evidence="10">
    <location>
        <position position="248"/>
    </location>
    <ligand>
        <name>Mg(2+)</name>
        <dbReference type="ChEBI" id="CHEBI:18420"/>
    </ligand>
</feature>
<dbReference type="GO" id="GO:0000287">
    <property type="term" value="F:magnesium ion binding"/>
    <property type="evidence" value="ECO:0007669"/>
    <property type="project" value="UniProtKB-UniRule"/>
</dbReference>
<proteinExistence type="inferred from homology"/>
<comment type="function">
    <text evidence="10">Catalyzes the condensation of the acetyl group of acetyl-CoA with 3-methyl-2-oxobutanoate (2-ketoisovalerate) to form 3-carboxy-3-hydroxy-4-methylpentanoate (2-isopropylmalate).</text>
</comment>
<dbReference type="GO" id="GO:0003985">
    <property type="term" value="F:acetyl-CoA C-acetyltransferase activity"/>
    <property type="evidence" value="ECO:0007669"/>
    <property type="project" value="UniProtKB-UniRule"/>
</dbReference>
<comment type="catalytic activity">
    <reaction evidence="1 10">
        <text>3-methyl-2-oxobutanoate + acetyl-CoA + H2O = (2S)-2-isopropylmalate + CoA + H(+)</text>
        <dbReference type="Rhea" id="RHEA:21524"/>
        <dbReference type="ChEBI" id="CHEBI:1178"/>
        <dbReference type="ChEBI" id="CHEBI:11851"/>
        <dbReference type="ChEBI" id="CHEBI:15377"/>
        <dbReference type="ChEBI" id="CHEBI:15378"/>
        <dbReference type="ChEBI" id="CHEBI:57287"/>
        <dbReference type="ChEBI" id="CHEBI:57288"/>
        <dbReference type="EC" id="2.3.3.13"/>
    </reaction>
</comment>
<dbReference type="SUPFAM" id="SSF89000">
    <property type="entry name" value="post-HMGL domain-like"/>
    <property type="match status" value="1"/>
</dbReference>
<dbReference type="InterPro" id="IPR036230">
    <property type="entry name" value="LeuA_allosteric_dom_sf"/>
</dbReference>
<evidence type="ECO:0000256" key="10">
    <source>
        <dbReference type="HAMAP-Rule" id="MF_00572"/>
    </source>
</evidence>
<accession>A0AAQ3LEN3</accession>
<evidence type="ECO:0000256" key="6">
    <source>
        <dbReference type="ARBA" id="ARBA00022605"/>
    </source>
</evidence>
<evidence type="ECO:0000256" key="4">
    <source>
        <dbReference type="ARBA" id="ARBA00012973"/>
    </source>
</evidence>
<dbReference type="InterPro" id="IPR039371">
    <property type="entry name" value="LeuA_N_DRE-TIM"/>
</dbReference>
<dbReference type="SUPFAM" id="SSF51569">
    <property type="entry name" value="Aldolase"/>
    <property type="match status" value="1"/>
</dbReference>
<feature type="domain" description="Pyruvate carboxyltransferase" evidence="11">
    <location>
        <begin position="34"/>
        <end position="309"/>
    </location>
</feature>
<keyword evidence="5 10" id="KW-0432">Leucine biosynthesis</keyword>
<dbReference type="HAMAP" id="MF_00572">
    <property type="entry name" value="LeuA_type2"/>
    <property type="match status" value="1"/>
</dbReference>
<dbReference type="InterPro" id="IPR002034">
    <property type="entry name" value="AIPM/Hcit_synth_CS"/>
</dbReference>
<dbReference type="GO" id="GO:0009098">
    <property type="term" value="P:L-leucine biosynthetic process"/>
    <property type="evidence" value="ECO:0007669"/>
    <property type="project" value="UniProtKB-UniRule"/>
</dbReference>
<organism evidence="12 13">
    <name type="scientific">Rubellicoccus peritrichatus</name>
    <dbReference type="NCBI Taxonomy" id="3080537"/>
    <lineage>
        <taxon>Bacteria</taxon>
        <taxon>Pseudomonadati</taxon>
        <taxon>Verrucomicrobiota</taxon>
        <taxon>Opitutia</taxon>
        <taxon>Puniceicoccales</taxon>
        <taxon>Cerasicoccaceae</taxon>
        <taxon>Rubellicoccus</taxon>
    </lineage>
</organism>
<dbReference type="Proteomes" id="UP001304300">
    <property type="component" value="Chromosome"/>
</dbReference>
<dbReference type="PROSITE" id="PS00816">
    <property type="entry name" value="AIPM_HOMOCIT_SYNTH_2"/>
    <property type="match status" value="1"/>
</dbReference>
<dbReference type="SMART" id="SM00917">
    <property type="entry name" value="LeuA_dimer"/>
    <property type="match status" value="1"/>
</dbReference>
<evidence type="ECO:0000256" key="2">
    <source>
        <dbReference type="ARBA" id="ARBA00004689"/>
    </source>
</evidence>
<keyword evidence="10" id="KW-0963">Cytoplasm</keyword>
<evidence type="ECO:0000256" key="7">
    <source>
        <dbReference type="ARBA" id="ARBA00022679"/>
    </source>
</evidence>
<dbReference type="PANTHER" id="PTHR46911">
    <property type="match status" value="1"/>
</dbReference>
<gene>
    <name evidence="10 12" type="primary">leuA</name>
    <name evidence="12" type="ORF">RZN69_05565</name>
</gene>
<comment type="similarity">
    <text evidence="3 10">Belongs to the alpha-IPM synthase/homocitrate synthase family. LeuA type 2 subfamily.</text>
</comment>
<dbReference type="Gene3D" id="3.30.160.270">
    <property type="match status" value="1"/>
</dbReference>
<dbReference type="Gene3D" id="3.20.20.70">
    <property type="entry name" value="Aldolase class I"/>
    <property type="match status" value="1"/>
</dbReference>
<comment type="subunit">
    <text evidence="10">Homodimer.</text>
</comment>
<keyword evidence="6 10" id="KW-0028">Amino-acid biosynthesis</keyword>
<dbReference type="Pfam" id="PF22615">
    <property type="entry name" value="IPMS_D2"/>
    <property type="match status" value="1"/>
</dbReference>
<comment type="cofactor">
    <cofactor evidence="10">
        <name>Mg(2+)</name>
        <dbReference type="ChEBI" id="CHEBI:18420"/>
    </cofactor>
</comment>
<evidence type="ECO:0000256" key="3">
    <source>
        <dbReference type="ARBA" id="ARBA00009767"/>
    </source>
</evidence>
<dbReference type="NCBIfam" id="NF002991">
    <property type="entry name" value="PRK03739.1"/>
    <property type="match status" value="1"/>
</dbReference>
<keyword evidence="13" id="KW-1185">Reference proteome</keyword>
<reference evidence="12 13" key="1">
    <citation type="submission" date="2023-10" db="EMBL/GenBank/DDBJ databases">
        <title>Rubellicoccus peritrichatus gen. nov., sp. nov., isolated from an algae of coral reef tank.</title>
        <authorList>
            <person name="Luo J."/>
        </authorList>
    </citation>
    <scope>NUCLEOTIDE SEQUENCE [LARGE SCALE GENOMIC DNA]</scope>
    <source>
        <strain evidence="12 13">CR14</strain>
    </source>
</reference>
<dbReference type="Pfam" id="PF00682">
    <property type="entry name" value="HMGL-like"/>
    <property type="match status" value="1"/>
</dbReference>
<dbReference type="Pfam" id="PF08502">
    <property type="entry name" value="LeuA_dimer"/>
    <property type="match status" value="1"/>
</dbReference>
<keyword evidence="12" id="KW-0012">Acyltransferase</keyword>
<dbReference type="CDD" id="cd07942">
    <property type="entry name" value="DRE_TIM_LeuA"/>
    <property type="match status" value="1"/>
</dbReference>
<keyword evidence="9 10" id="KW-0100">Branched-chain amino acid biosynthesis</keyword>
<dbReference type="GO" id="GO:0003852">
    <property type="term" value="F:2-isopropylmalate synthase activity"/>
    <property type="evidence" value="ECO:0007669"/>
    <property type="project" value="UniProtKB-UniRule"/>
</dbReference>
<dbReference type="InterPro" id="IPR054692">
    <property type="entry name" value="LeuA-like_post-cat"/>
</dbReference>
<dbReference type="InterPro" id="IPR000891">
    <property type="entry name" value="PYR_CT"/>
</dbReference>